<accession>A0ABD5XC38</accession>
<dbReference type="InterPro" id="IPR004175">
    <property type="entry name" value="RNA_CPDase"/>
</dbReference>
<gene>
    <name evidence="3" type="primary">thpR</name>
    <name evidence="3" type="ORF">ACFQJ7_15510</name>
</gene>
<dbReference type="InterPro" id="IPR009097">
    <property type="entry name" value="Cyclic_Pdiesterase"/>
</dbReference>
<dbReference type="RefSeq" id="WP_267637953.1">
    <property type="nucleotide sequence ID" value="NZ_JAODIY010000011.1"/>
</dbReference>
<feature type="active site" description="Proton donor" evidence="2">
    <location>
        <position position="38"/>
    </location>
</feature>
<comment type="function">
    <text evidence="2">Hydrolyzes RNA 2',3'-cyclic phosphodiester to an RNA 2'-phosphomonoester.</text>
</comment>
<comment type="similarity">
    <text evidence="2">Belongs to the 2H phosphoesterase superfamily. ThpR family.</text>
</comment>
<feature type="short sequence motif" description="HXTX 2" evidence="2">
    <location>
        <begin position="127"/>
        <end position="130"/>
    </location>
</feature>
<evidence type="ECO:0000313" key="4">
    <source>
        <dbReference type="Proteomes" id="UP001596414"/>
    </source>
</evidence>
<dbReference type="EC" id="3.1.4.58" evidence="2"/>
<dbReference type="Proteomes" id="UP001596414">
    <property type="component" value="Unassembled WGS sequence"/>
</dbReference>
<keyword evidence="1 2" id="KW-0378">Hydrolase</keyword>
<protein>
    <recommendedName>
        <fullName evidence="2">RNA 2',3'-cyclic phosphodiesterase</fullName>
        <shortName evidence="2">RNA 2',3'-CPDase</shortName>
        <ecNumber evidence="2">3.1.4.58</ecNumber>
    </recommendedName>
</protein>
<dbReference type="PANTHER" id="PTHR35561">
    <property type="entry name" value="RNA 2',3'-CYCLIC PHOSPHODIESTERASE"/>
    <property type="match status" value="1"/>
</dbReference>
<dbReference type="GO" id="GO:0008664">
    <property type="term" value="F:RNA 2',3'-cyclic 3'-phosphodiesterase activity"/>
    <property type="evidence" value="ECO:0007669"/>
    <property type="project" value="UniProtKB-EC"/>
</dbReference>
<sequence length="183" mass="20239">MRLFVSVSLDELVGEVADIQEPFVGVDGLRTTNPEQAHLTLKFLGETEETRLRALTDGVDAAIADTGIEPFEVSFGGLGVFPHLNYIRVIWLGVRNGSETVRRLHTAIEKRVTKFGFEPANSNFTPHVTLARMDHAGNKELVKDEVRQSDPDGGTMTVEAIQLTKSTLTEQGPEYTAIERFNL</sequence>
<evidence type="ECO:0000256" key="2">
    <source>
        <dbReference type="HAMAP-Rule" id="MF_01940"/>
    </source>
</evidence>
<reference evidence="3 4" key="1">
    <citation type="journal article" date="2014" name="Int. J. Syst. Evol. Microbiol.">
        <title>Complete genome sequence of Corynebacterium casei LMG S-19264T (=DSM 44701T), isolated from a smear-ripened cheese.</title>
        <authorList>
            <consortium name="US DOE Joint Genome Institute (JGI-PGF)"/>
            <person name="Walter F."/>
            <person name="Albersmeier A."/>
            <person name="Kalinowski J."/>
            <person name="Ruckert C."/>
        </authorList>
    </citation>
    <scope>NUCLEOTIDE SEQUENCE [LARGE SCALE GENOMIC DNA]</scope>
    <source>
        <strain evidence="3 4">CGMCC 4.7215</strain>
    </source>
</reference>
<evidence type="ECO:0000313" key="3">
    <source>
        <dbReference type="EMBL" id="MFC7127407.1"/>
    </source>
</evidence>
<dbReference type="PANTHER" id="PTHR35561:SF1">
    <property type="entry name" value="RNA 2',3'-CYCLIC PHOSPHODIESTERASE"/>
    <property type="match status" value="1"/>
</dbReference>
<proteinExistence type="inferred from homology"/>
<dbReference type="NCBIfam" id="TIGR02258">
    <property type="entry name" value="2_5_ligase"/>
    <property type="match status" value="1"/>
</dbReference>
<dbReference type="Pfam" id="PF13563">
    <property type="entry name" value="2_5_RNA_ligase2"/>
    <property type="match status" value="1"/>
</dbReference>
<comment type="caution">
    <text evidence="3">The sequence shown here is derived from an EMBL/GenBank/DDBJ whole genome shotgun (WGS) entry which is preliminary data.</text>
</comment>
<dbReference type="HAMAP" id="MF_01940">
    <property type="entry name" value="RNA_CPDase"/>
    <property type="match status" value="1"/>
</dbReference>
<feature type="short sequence motif" description="HXTX 1" evidence="2">
    <location>
        <begin position="38"/>
        <end position="41"/>
    </location>
</feature>
<comment type="catalytic activity">
    <reaction evidence="2">
        <text>a 3'-end 2',3'-cyclophospho-ribonucleotide-RNA + H2O = a 3'-end 2'-phospho-ribonucleotide-RNA + H(+)</text>
        <dbReference type="Rhea" id="RHEA:11828"/>
        <dbReference type="Rhea" id="RHEA-COMP:10464"/>
        <dbReference type="Rhea" id="RHEA-COMP:17353"/>
        <dbReference type="ChEBI" id="CHEBI:15377"/>
        <dbReference type="ChEBI" id="CHEBI:15378"/>
        <dbReference type="ChEBI" id="CHEBI:83064"/>
        <dbReference type="ChEBI" id="CHEBI:173113"/>
        <dbReference type="EC" id="3.1.4.58"/>
    </reaction>
</comment>
<dbReference type="SUPFAM" id="SSF55144">
    <property type="entry name" value="LigT-like"/>
    <property type="match status" value="1"/>
</dbReference>
<dbReference type="EMBL" id="JBHSZQ010000050">
    <property type="protein sequence ID" value="MFC7127407.1"/>
    <property type="molecule type" value="Genomic_DNA"/>
</dbReference>
<name>A0ABD5XC38_9EURY</name>
<evidence type="ECO:0000256" key="1">
    <source>
        <dbReference type="ARBA" id="ARBA00022801"/>
    </source>
</evidence>
<feature type="active site" description="Proton acceptor" evidence="2">
    <location>
        <position position="127"/>
    </location>
</feature>
<dbReference type="AlphaFoldDB" id="A0ABD5XC38"/>
<organism evidence="3 4">
    <name type="scientific">Halovenus rubra</name>
    <dbReference type="NCBI Taxonomy" id="869890"/>
    <lineage>
        <taxon>Archaea</taxon>
        <taxon>Methanobacteriati</taxon>
        <taxon>Methanobacteriota</taxon>
        <taxon>Stenosarchaea group</taxon>
        <taxon>Halobacteria</taxon>
        <taxon>Halobacteriales</taxon>
        <taxon>Haloarculaceae</taxon>
        <taxon>Halovenus</taxon>
    </lineage>
</organism>
<dbReference type="Gene3D" id="3.90.1140.10">
    <property type="entry name" value="Cyclic phosphodiesterase"/>
    <property type="match status" value="1"/>
</dbReference>